<feature type="repeat" description="TPR" evidence="1">
    <location>
        <begin position="171"/>
        <end position="204"/>
    </location>
</feature>
<dbReference type="Pfam" id="PF13424">
    <property type="entry name" value="TPR_12"/>
    <property type="match status" value="1"/>
</dbReference>
<dbReference type="AlphaFoldDB" id="A0A3D8YIF1"/>
<evidence type="ECO:0000256" key="3">
    <source>
        <dbReference type="SAM" id="Phobius"/>
    </source>
</evidence>
<dbReference type="OrthoDB" id="6190788at2"/>
<dbReference type="SMART" id="SM00028">
    <property type="entry name" value="TPR"/>
    <property type="match status" value="5"/>
</dbReference>
<keyword evidence="2" id="KW-0175">Coiled coil</keyword>
<feature type="domain" description="Signal transduction histidine kinase internal region" evidence="4">
    <location>
        <begin position="527"/>
        <end position="606"/>
    </location>
</feature>
<evidence type="ECO:0000313" key="5">
    <source>
        <dbReference type="EMBL" id="REA63231.1"/>
    </source>
</evidence>
<evidence type="ECO:0000259" key="4">
    <source>
        <dbReference type="Pfam" id="PF06580"/>
    </source>
</evidence>
<sequence>MKYWLSIFLKSLLFLFGFLFQFEGVVCYAQNSKVDSLSRILKNHPAQDDKRAQLLLNLSLNYLQQDPEMALAYPDEVLSFQNKLKNKVLVSDAYRAKGNIYSFLARFQEAIDAYSAGILWDETIHYNVGIAASLGNIGTAYMSQGKMSEALKYFLQALKKHESLQNELNVAITLMNIGIVHTELRDYDLAMNNYQKSLPIFQKYKHMIGQAHTLTNMAVLQMKKKNLSEAVRYSKSALQIGDSINNMRIRSRENGNLSAYYAQLKQPDLALEYGSKAIELNEILKNPKGLGLNYQNYSDAYFQKNDYVKAKSYAFKALKIAKELDLVDLKRDANLGLSEVYTALNKPDSAFFHYKLYKETGDSISSDEKKNEITRMSIQHEFDKTEAVYKQKQTLAEGQLKQQQLQIALNNAELQKGIQQRDLQNALLENEKLVSEEKQKQLQISKNNEKLQLSKLNALSQEQKLSQLEIQQLWLYGILAIVCLASVLIYLLNHARIRRLKFANILQLQEAEQNTLKMEYQYQLSESELRAIRSQMNPHFIFNVLNSIESYIMDNDKRVASRLIQKFASLSRLILENSIKSLVSADKEWKALQLYTELEAMRYNNSFTYSFKQDENLSLNTILLPPMLIQPLIENAILHGIVGSGIQDGHISVTMQLLDKVLIITVIDNGVGLHGNTRKMAVNSTKEKSIGLKSIRERIKLINDRYHTSANFTIEEREGERGTVAVISLPVLTTATAEMDAV</sequence>
<dbReference type="InterPro" id="IPR011990">
    <property type="entry name" value="TPR-like_helical_dom_sf"/>
</dbReference>
<organism evidence="5 6">
    <name type="scientific">Dyadobacter luteus</name>
    <dbReference type="NCBI Taxonomy" id="2259619"/>
    <lineage>
        <taxon>Bacteria</taxon>
        <taxon>Pseudomonadati</taxon>
        <taxon>Bacteroidota</taxon>
        <taxon>Cytophagia</taxon>
        <taxon>Cytophagales</taxon>
        <taxon>Spirosomataceae</taxon>
        <taxon>Dyadobacter</taxon>
    </lineage>
</organism>
<evidence type="ECO:0000313" key="6">
    <source>
        <dbReference type="Proteomes" id="UP000256373"/>
    </source>
</evidence>
<evidence type="ECO:0000256" key="2">
    <source>
        <dbReference type="SAM" id="Coils"/>
    </source>
</evidence>
<gene>
    <name evidence="5" type="ORF">DSL64_06345</name>
</gene>
<keyword evidence="3" id="KW-0812">Transmembrane</keyword>
<keyword evidence="3" id="KW-0472">Membrane</keyword>
<keyword evidence="1" id="KW-0802">TPR repeat</keyword>
<dbReference type="InterPro" id="IPR036890">
    <property type="entry name" value="HATPase_C_sf"/>
</dbReference>
<protein>
    <recommendedName>
        <fullName evidence="4">Signal transduction histidine kinase internal region domain-containing protein</fullName>
    </recommendedName>
</protein>
<dbReference type="Proteomes" id="UP000256373">
    <property type="component" value="Unassembled WGS sequence"/>
</dbReference>
<dbReference type="EMBL" id="QNUL01000003">
    <property type="protein sequence ID" value="REA63231.1"/>
    <property type="molecule type" value="Genomic_DNA"/>
</dbReference>
<name>A0A3D8YIF1_9BACT</name>
<feature type="transmembrane region" description="Helical" evidence="3">
    <location>
        <begin position="473"/>
        <end position="492"/>
    </location>
</feature>
<accession>A0A3D8YIF1</accession>
<dbReference type="InterPro" id="IPR019734">
    <property type="entry name" value="TPR_rpt"/>
</dbReference>
<dbReference type="SUPFAM" id="SSF48452">
    <property type="entry name" value="TPR-like"/>
    <property type="match status" value="2"/>
</dbReference>
<evidence type="ECO:0000256" key="1">
    <source>
        <dbReference type="PROSITE-ProRule" id="PRU00339"/>
    </source>
</evidence>
<keyword evidence="6" id="KW-1185">Reference proteome</keyword>
<dbReference type="GO" id="GO:0016020">
    <property type="term" value="C:membrane"/>
    <property type="evidence" value="ECO:0007669"/>
    <property type="project" value="InterPro"/>
</dbReference>
<dbReference type="PROSITE" id="PS50005">
    <property type="entry name" value="TPR"/>
    <property type="match status" value="2"/>
</dbReference>
<feature type="coiled-coil region" evidence="2">
    <location>
        <begin position="395"/>
        <end position="429"/>
    </location>
</feature>
<comment type="caution">
    <text evidence="5">The sequence shown here is derived from an EMBL/GenBank/DDBJ whole genome shotgun (WGS) entry which is preliminary data.</text>
</comment>
<feature type="repeat" description="TPR" evidence="1">
    <location>
        <begin position="131"/>
        <end position="164"/>
    </location>
</feature>
<proteinExistence type="predicted"/>
<dbReference type="Gene3D" id="3.30.565.10">
    <property type="entry name" value="Histidine kinase-like ATPase, C-terminal domain"/>
    <property type="match status" value="1"/>
</dbReference>
<dbReference type="InterPro" id="IPR010559">
    <property type="entry name" value="Sig_transdc_His_kin_internal"/>
</dbReference>
<dbReference type="SUPFAM" id="SSF55874">
    <property type="entry name" value="ATPase domain of HSP90 chaperone/DNA topoisomerase II/histidine kinase"/>
    <property type="match status" value="1"/>
</dbReference>
<dbReference type="Pfam" id="PF06580">
    <property type="entry name" value="His_kinase"/>
    <property type="match status" value="1"/>
</dbReference>
<dbReference type="PANTHER" id="PTHR10098">
    <property type="entry name" value="RAPSYN-RELATED"/>
    <property type="match status" value="1"/>
</dbReference>
<dbReference type="Gene3D" id="1.25.40.10">
    <property type="entry name" value="Tetratricopeptide repeat domain"/>
    <property type="match status" value="3"/>
</dbReference>
<reference evidence="5 6" key="1">
    <citation type="submission" date="2018-07" db="EMBL/GenBank/DDBJ databases">
        <title>Dyadobacter roseus sp. nov., isolated from rose rhizosphere soil.</title>
        <authorList>
            <person name="Chen L."/>
        </authorList>
    </citation>
    <scope>NUCLEOTIDE SEQUENCE [LARGE SCALE GENOMIC DNA]</scope>
    <source>
        <strain evidence="5 6">RS19</strain>
    </source>
</reference>
<dbReference type="RefSeq" id="WP_115829819.1">
    <property type="nucleotide sequence ID" value="NZ_QNUL01000003.1"/>
</dbReference>
<dbReference type="GO" id="GO:0000155">
    <property type="term" value="F:phosphorelay sensor kinase activity"/>
    <property type="evidence" value="ECO:0007669"/>
    <property type="project" value="InterPro"/>
</dbReference>
<keyword evidence="3" id="KW-1133">Transmembrane helix</keyword>